<reference evidence="6 7" key="1">
    <citation type="submission" date="2020-04" db="EMBL/GenBank/DDBJ databases">
        <title>Azohydromonas sp. isolated from soil.</title>
        <authorList>
            <person name="Dahal R.H."/>
        </authorList>
    </citation>
    <scope>NUCLEOTIDE SEQUENCE [LARGE SCALE GENOMIC DNA]</scope>
    <source>
        <strain evidence="6 7">G-1-1-14</strain>
    </source>
</reference>
<dbReference type="InterPro" id="IPR051417">
    <property type="entry name" value="SDr/BOS_complex"/>
</dbReference>
<feature type="domain" description="SD-repeat containing protein B" evidence="5">
    <location>
        <begin position="776"/>
        <end position="885"/>
    </location>
</feature>
<feature type="domain" description="SD-repeat containing protein B" evidence="5">
    <location>
        <begin position="544"/>
        <end position="621"/>
    </location>
</feature>
<evidence type="ECO:0000313" key="7">
    <source>
        <dbReference type="Proteomes" id="UP000574067"/>
    </source>
</evidence>
<accession>A0A848F9I3</accession>
<proteinExistence type="predicted"/>
<dbReference type="InterPro" id="IPR013783">
    <property type="entry name" value="Ig-like_fold"/>
</dbReference>
<organism evidence="6 7">
    <name type="scientific">Azohydromonas caseinilytica</name>
    <dbReference type="NCBI Taxonomy" id="2728836"/>
    <lineage>
        <taxon>Bacteria</taxon>
        <taxon>Pseudomonadati</taxon>
        <taxon>Pseudomonadota</taxon>
        <taxon>Betaproteobacteria</taxon>
        <taxon>Burkholderiales</taxon>
        <taxon>Sphaerotilaceae</taxon>
        <taxon>Azohydromonas</taxon>
    </lineage>
</organism>
<keyword evidence="3" id="KW-0732">Signal</keyword>
<feature type="domain" description="SD-repeat containing protein B" evidence="5">
    <location>
        <begin position="422"/>
        <end position="539"/>
    </location>
</feature>
<dbReference type="SUPFAM" id="SSF117074">
    <property type="entry name" value="Hypothetical protein PA1324"/>
    <property type="match status" value="10"/>
</dbReference>
<dbReference type="InterPro" id="IPR033764">
    <property type="entry name" value="Sdr_B"/>
</dbReference>
<dbReference type="Pfam" id="PF17210">
    <property type="entry name" value="SdrD_B"/>
    <property type="match status" value="10"/>
</dbReference>
<dbReference type="InterPro" id="IPR047589">
    <property type="entry name" value="DUF11_rpt"/>
</dbReference>
<feature type="domain" description="SD-repeat containing protein B" evidence="5">
    <location>
        <begin position="1247"/>
        <end position="1324"/>
    </location>
</feature>
<keyword evidence="7" id="KW-1185">Reference proteome</keyword>
<evidence type="ECO:0000259" key="5">
    <source>
        <dbReference type="Pfam" id="PF17210"/>
    </source>
</evidence>
<comment type="caution">
    <text evidence="6">The sequence shown here is derived from an EMBL/GenBank/DDBJ whole genome shotgun (WGS) entry which is preliminary data.</text>
</comment>
<evidence type="ECO:0000313" key="6">
    <source>
        <dbReference type="EMBL" id="NML15385.1"/>
    </source>
</evidence>
<dbReference type="PANTHER" id="PTHR23303">
    <property type="entry name" value="CARBOXYPEPTIDASE REGULATORY REGION-CONTAINING"/>
    <property type="match status" value="1"/>
</dbReference>
<dbReference type="Proteomes" id="UP000574067">
    <property type="component" value="Unassembled WGS sequence"/>
</dbReference>
<evidence type="ECO:0000256" key="2">
    <source>
        <dbReference type="ARBA" id="ARBA00022525"/>
    </source>
</evidence>
<feature type="domain" description="SD-repeat containing protein B" evidence="5">
    <location>
        <begin position="185"/>
        <end position="304"/>
    </location>
</feature>
<dbReference type="PANTHER" id="PTHR23303:SF15">
    <property type="entry name" value="COLOSSIN-A"/>
    <property type="match status" value="1"/>
</dbReference>
<feature type="compositionally biased region" description="Low complexity" evidence="4">
    <location>
        <begin position="272"/>
        <end position="281"/>
    </location>
</feature>
<feature type="region of interest" description="Disordered" evidence="4">
    <location>
        <begin position="262"/>
        <end position="281"/>
    </location>
</feature>
<evidence type="ECO:0000256" key="1">
    <source>
        <dbReference type="ARBA" id="ARBA00004613"/>
    </source>
</evidence>
<protein>
    <recommendedName>
        <fullName evidence="5">SD-repeat containing protein B domain-containing protein</fullName>
    </recommendedName>
</protein>
<evidence type="ECO:0000256" key="4">
    <source>
        <dbReference type="SAM" id="MobiDB-lite"/>
    </source>
</evidence>
<keyword evidence="2" id="KW-0964">Secreted</keyword>
<sequence>MALAPNITVSLSYPGSLLESSFGDARVTSSNAVLNPGAPAGGTVYDVWCINMNVQIQLPGTYKAWVYSAYELTTLTANVPTLRTGVNLANLDNVNWLLNYYNGANPGISFGEVQSAIWQLLGFKYTIASYLGEQNVPDIDALVALALANDGYVPDAGEVIGIVLDPTSSTGLTHYQPLIIESRAAKIGNFVWDDLNVDGVQDAGEQGIAGATVELVRDMNGDGQFSGNEILATTVTDLSGYYSFKGLTPALEYQVRFTRPAGFDGNSPRQVDGSASSDSNSDGLLSSVIVLKPGEYNAGIDAGFFRHASLGDRVWLDANGNGRQDAGEAGIAGVTVHLRDAAGTVVATTTTDTLGAYSFSGLRPGTYDVQVVTPTGFTVTRQDVGDDATDSDLGTTGLTGRYTLTSGATVTSVDAGFFRTAGLGNRLWLDANGNGLQDTGEQGIAGQTITLIGGGIDRVVGTADDTTAAMTTDANGYYHFTGLAPGVQYQVVFGQPAGTVFTSRDSGSDVIDSDVGSTGRSPVVTLTSGQDNTSIDAGVYVPVSIGNRVWEDANGNGRQDAGEAGIAGATVQLLNANGVVVATTTTDADGNYNFANLKPGLYDVRFIAPTGYIDTRQATDSGGPVAGDGMSSGYLLASGERVTDANAGFFRSASLGDRVWLDADGSGRQDAGEQGLAGQTVTLIGGGADGVIGTGNDDTTTTVVTDADGRYSFTGLRPGTQVQVVFGKPEGAVFTGRDSGDDLGDSDADAAGRSAVITLTSGENNTSVDAGVYLPASIGDRVWEDVNGNGRQDAGEAGIAGVTVQLRDAMGAVVASTTTDAEGRYAFTGLRPSSYDLQFTTPTGFVVTRRHVGEGAGDSDADATGLTGRYTLSSGAVVTTVDAGFFRSASLGDRVWLDADGSGRQDAGEQGLAGQTVTLIGGGTDGVIGTADDTTASVTTDADGNYRFSGLTPGVQYQVVFGKPEGSVFTGRDSGDDLSDSDADAAGRSAVITLTSGENNSSVDAGVYLPASIGDRVWEDANGNGRQDAGEAGIGGVTVQLRDTDGAVVASTTTDAEGRYAFTGLQPGQYDLQFATPTGFVVTRRHVGEGAGDSDADASGLTGRYTLASGDAATTVDAGFYRTASLGDRLWIDANANGQQDAGEQGLAGQTVTLIGGGADGVLGTADDTTASVTTDADGNYRFTGLTPGVQYQVVFGKPAGYVFTAQDRGGDATDSDAAMATGRTQIVTLASGQADLSLDAGVYQSASLGQRVWLDLDGDGVQDTGEAGLAGVRVTLVSGTGAVLGSQLTDANGNYLFSSLTPGSYGVRFDPATLPLGYTSTTLPLNAGNGSAGAPTVLESGEADRSFNLGLNARVGIDVEKVVHGEYVLRTPGAGDEGLTPGFWKNHTGAGGAPLAGWPDTGLSPQASYEALFGVDVRGSAPTLLQALGANGGGVNALLRHSAAALLNAADPYVDYYYSREQIISMVRQAFATGDYETVKDLFAARNELGADRGTLEGGSTVKVVTLDMDADTAASGPTIPMGGEAVFTYVVRNTGTVALSGVSVTDSHTSGLQFVGGDTDRDGWLDVGETWTYTAREAVQTGGTTVGAGTATGRDAVSGRTASDTDLTHYTAGVSGGVEKSSGSASLDLEKLVHAEYRIATDDRGTEGLASGFWVDHSGSGVGWSETGLSPDASFEQLFGVDVPDAAPTLLQALSGEGGEVQALLRQAAAALLNASDPYISYLYTREQVVSMVQEAFAGGDYESARNLFTAQNELGADLDTLAGSTLVVSADVDADTADAALAVPAGGQAVYTYLLRNTGSVALDRVVVSDDRLAAPTLIGGDADGDGRLDVGETWVYTARETVQAGIELVSTGSASARNPASGAVLRDDDAAHVHGTAPVETSLALLGTLSSDATTHTLAW</sequence>
<feature type="domain" description="SD-repeat containing protein B" evidence="5">
    <location>
        <begin position="889"/>
        <end position="1007"/>
    </location>
</feature>
<name>A0A848F9I3_9BURK</name>
<gene>
    <name evidence="6" type="ORF">HHL10_10370</name>
</gene>
<feature type="domain" description="SD-repeat containing protein B" evidence="5">
    <location>
        <begin position="1124"/>
        <end position="1243"/>
    </location>
</feature>
<dbReference type="EMBL" id="JABBFW010000006">
    <property type="protein sequence ID" value="NML15385.1"/>
    <property type="molecule type" value="Genomic_DNA"/>
</dbReference>
<feature type="domain" description="SD-repeat containing protein B" evidence="5">
    <location>
        <begin position="653"/>
        <end position="772"/>
    </location>
</feature>
<evidence type="ECO:0000256" key="3">
    <source>
        <dbReference type="ARBA" id="ARBA00022729"/>
    </source>
</evidence>
<comment type="subcellular location">
    <subcellularLocation>
        <location evidence="1">Secreted</location>
    </subcellularLocation>
</comment>
<feature type="domain" description="SD-repeat containing protein B" evidence="5">
    <location>
        <begin position="1011"/>
        <end position="1120"/>
    </location>
</feature>
<dbReference type="Gene3D" id="2.60.40.10">
    <property type="entry name" value="Immunoglobulins"/>
    <property type="match status" value="10"/>
</dbReference>
<dbReference type="NCBIfam" id="TIGR01451">
    <property type="entry name" value="B_ant_repeat"/>
    <property type="match status" value="1"/>
</dbReference>
<feature type="domain" description="SD-repeat containing protein B" evidence="5">
    <location>
        <begin position="308"/>
        <end position="417"/>
    </location>
</feature>
<dbReference type="RefSeq" id="WP_169160297.1">
    <property type="nucleotide sequence ID" value="NZ_JABBFW010000006.1"/>
</dbReference>
<dbReference type="GO" id="GO:0005576">
    <property type="term" value="C:extracellular region"/>
    <property type="evidence" value="ECO:0007669"/>
    <property type="project" value="UniProtKB-SubCell"/>
</dbReference>